<dbReference type="CDD" id="cd06583">
    <property type="entry name" value="PGRP"/>
    <property type="match status" value="1"/>
</dbReference>
<organism evidence="4 5">
    <name type="scientific">Haloactinospora alba</name>
    <dbReference type="NCBI Taxonomy" id="405555"/>
    <lineage>
        <taxon>Bacteria</taxon>
        <taxon>Bacillati</taxon>
        <taxon>Actinomycetota</taxon>
        <taxon>Actinomycetes</taxon>
        <taxon>Streptosporangiales</taxon>
        <taxon>Nocardiopsidaceae</taxon>
        <taxon>Haloactinospora</taxon>
    </lineage>
</organism>
<dbReference type="InterPro" id="IPR036505">
    <property type="entry name" value="Amidase/PGRP_sf"/>
</dbReference>
<evidence type="ECO:0000313" key="5">
    <source>
        <dbReference type="Proteomes" id="UP000317422"/>
    </source>
</evidence>
<dbReference type="SMART" id="SM00701">
    <property type="entry name" value="PGRP"/>
    <property type="match status" value="1"/>
</dbReference>
<dbReference type="RefSeq" id="WP_141921859.1">
    <property type="nucleotide sequence ID" value="NZ_VFQC01000001.1"/>
</dbReference>
<dbReference type="SUPFAM" id="SSF55846">
    <property type="entry name" value="N-acetylmuramoyl-L-alanine amidase-like"/>
    <property type="match status" value="1"/>
</dbReference>
<proteinExistence type="inferred from homology"/>
<dbReference type="GO" id="GO:0009253">
    <property type="term" value="P:peptidoglycan catabolic process"/>
    <property type="evidence" value="ECO:0007669"/>
    <property type="project" value="InterPro"/>
</dbReference>
<gene>
    <name evidence="4" type="ORF">FHX37_0510</name>
</gene>
<accession>A0A543NFL5</accession>
<dbReference type="GO" id="GO:0008270">
    <property type="term" value="F:zinc ion binding"/>
    <property type="evidence" value="ECO:0007669"/>
    <property type="project" value="InterPro"/>
</dbReference>
<comment type="caution">
    <text evidence="4">The sequence shown here is derived from an EMBL/GenBank/DDBJ whole genome shotgun (WGS) entry which is preliminary data.</text>
</comment>
<evidence type="ECO:0000256" key="2">
    <source>
        <dbReference type="SAM" id="MobiDB-lite"/>
    </source>
</evidence>
<dbReference type="InterPro" id="IPR036366">
    <property type="entry name" value="PGBDSf"/>
</dbReference>
<comment type="similarity">
    <text evidence="1">Belongs to the N-acetylmuramoyl-L-alanine amidase 2 family.</text>
</comment>
<dbReference type="AlphaFoldDB" id="A0A543NFL5"/>
<feature type="domain" description="Peptidoglycan recognition protein family" evidence="3">
    <location>
        <begin position="8"/>
        <end position="150"/>
    </location>
</feature>
<dbReference type="InterPro" id="IPR015510">
    <property type="entry name" value="PGRP"/>
</dbReference>
<evidence type="ECO:0000256" key="1">
    <source>
        <dbReference type="ARBA" id="ARBA00007553"/>
    </source>
</evidence>
<feature type="region of interest" description="Disordered" evidence="2">
    <location>
        <begin position="251"/>
        <end position="271"/>
    </location>
</feature>
<evidence type="ECO:0000313" key="4">
    <source>
        <dbReference type="EMBL" id="TQN30628.1"/>
    </source>
</evidence>
<evidence type="ECO:0000259" key="3">
    <source>
        <dbReference type="SMART" id="SM00701"/>
    </source>
</evidence>
<dbReference type="InterPro" id="IPR002502">
    <property type="entry name" value="Amidase_domain"/>
</dbReference>
<protein>
    <submittedName>
        <fullName evidence="4">N-acetylmuramoyl-L-alanine amidase</fullName>
    </submittedName>
</protein>
<dbReference type="Gene3D" id="1.10.101.10">
    <property type="entry name" value="PGBD-like superfamily/PGBD"/>
    <property type="match status" value="1"/>
</dbReference>
<dbReference type="PANTHER" id="PTHR11022:SF41">
    <property type="entry name" value="PEPTIDOGLYCAN-RECOGNITION PROTEIN LC-RELATED"/>
    <property type="match status" value="1"/>
</dbReference>
<dbReference type="OrthoDB" id="514320at2"/>
<reference evidence="4 5" key="1">
    <citation type="submission" date="2019-06" db="EMBL/GenBank/DDBJ databases">
        <title>Sequencing the genomes of 1000 actinobacteria strains.</title>
        <authorList>
            <person name="Klenk H.-P."/>
        </authorList>
    </citation>
    <scope>NUCLEOTIDE SEQUENCE [LARGE SCALE GENOMIC DNA]</scope>
    <source>
        <strain evidence="4 5">DSM 45015</strain>
    </source>
</reference>
<name>A0A543NFL5_9ACTN</name>
<dbReference type="InterPro" id="IPR006619">
    <property type="entry name" value="PGRP_domain_met/bac"/>
</dbReference>
<dbReference type="Pfam" id="PF01510">
    <property type="entry name" value="Amidase_2"/>
    <property type="match status" value="1"/>
</dbReference>
<dbReference type="PANTHER" id="PTHR11022">
    <property type="entry name" value="PEPTIDOGLYCAN RECOGNITION PROTEIN"/>
    <property type="match status" value="1"/>
</dbReference>
<dbReference type="GO" id="GO:0008745">
    <property type="term" value="F:N-acetylmuramoyl-L-alanine amidase activity"/>
    <property type="evidence" value="ECO:0007669"/>
    <property type="project" value="InterPro"/>
</dbReference>
<dbReference type="EMBL" id="VFQC01000001">
    <property type="protein sequence ID" value="TQN30628.1"/>
    <property type="molecule type" value="Genomic_DNA"/>
</dbReference>
<dbReference type="Proteomes" id="UP000317422">
    <property type="component" value="Unassembled WGS sequence"/>
</dbReference>
<keyword evidence="5" id="KW-1185">Reference proteome</keyword>
<feature type="region of interest" description="Disordered" evidence="2">
    <location>
        <begin position="134"/>
        <end position="162"/>
    </location>
</feature>
<dbReference type="Gene3D" id="3.40.80.10">
    <property type="entry name" value="Peptidoglycan recognition protein-like"/>
    <property type="match status" value="1"/>
</dbReference>
<sequence length="271" mass="28073">MPVIESAATVGIPSSIGSSARPRSGIVVHYVGASSVSRGSHANCRAQVRGWHRYHRDGNGWSGLGYHFAICHHGIVMTGRGLNRRGAHAPGANATHVGVLFMLGGSQRPTEDQLAGWREFRDWLSGKGVDTGDVTPHSRWTSTSCPGDHLRSRVSNNWGTGGSAGVEEDPLIGLSKGDTGEAVKGLQALIQYAGGELPKHGVDGDYGDETAAGLLAVRASVGSTAKPGWGDTVTGYAYAQLMRAVARAEGGGDTASLPETVSVSGELHVGG</sequence>